<evidence type="ECO:0000256" key="6">
    <source>
        <dbReference type="ARBA" id="ARBA00023170"/>
    </source>
</evidence>
<comment type="subcellular location">
    <subcellularLocation>
        <location evidence="1">Membrane</location>
        <topology evidence="1">Multi-pass membrane protein</topology>
    </subcellularLocation>
</comment>
<evidence type="ECO:0000256" key="4">
    <source>
        <dbReference type="ARBA" id="ARBA00023040"/>
    </source>
</evidence>
<keyword evidence="6 9" id="KW-0675">Receptor</keyword>
<dbReference type="GO" id="GO:0007200">
    <property type="term" value="P:phospholipase C-activating G protein-coupled receptor signaling pathway"/>
    <property type="evidence" value="ECO:0007669"/>
    <property type="project" value="TreeGrafter"/>
</dbReference>
<dbReference type="GO" id="GO:0005886">
    <property type="term" value="C:plasma membrane"/>
    <property type="evidence" value="ECO:0007669"/>
    <property type="project" value="TreeGrafter"/>
</dbReference>
<evidence type="ECO:0000313" key="13">
    <source>
        <dbReference type="Proteomes" id="UP000314294"/>
    </source>
</evidence>
<feature type="transmembrane region" description="Helical" evidence="10">
    <location>
        <begin position="246"/>
        <end position="267"/>
    </location>
</feature>
<keyword evidence="7" id="KW-0325">Glycoprotein</keyword>
<dbReference type="AlphaFoldDB" id="A0A4Z2JEJ9"/>
<feature type="transmembrane region" description="Helical" evidence="10">
    <location>
        <begin position="65"/>
        <end position="88"/>
    </location>
</feature>
<dbReference type="CDD" id="cd14982">
    <property type="entry name" value="7tmA_purinoceptor-like"/>
    <property type="match status" value="1"/>
</dbReference>
<dbReference type="OrthoDB" id="6435638at2759"/>
<evidence type="ECO:0000256" key="5">
    <source>
        <dbReference type="ARBA" id="ARBA00023136"/>
    </source>
</evidence>
<feature type="transmembrane region" description="Helical" evidence="10">
    <location>
        <begin position="108"/>
        <end position="133"/>
    </location>
</feature>
<dbReference type="GO" id="GO:0035025">
    <property type="term" value="P:positive regulation of Rho protein signal transduction"/>
    <property type="evidence" value="ECO:0007669"/>
    <property type="project" value="TreeGrafter"/>
</dbReference>
<dbReference type="PANTHER" id="PTHR24232">
    <property type="entry name" value="G-PROTEIN COUPLED RECEPTOR"/>
    <property type="match status" value="1"/>
</dbReference>
<evidence type="ECO:0000256" key="7">
    <source>
        <dbReference type="ARBA" id="ARBA00023180"/>
    </source>
</evidence>
<comment type="caution">
    <text evidence="12">The sequence shown here is derived from an EMBL/GenBank/DDBJ whole genome shotgun (WGS) entry which is preliminary data.</text>
</comment>
<keyword evidence="2 9" id="KW-0812">Transmembrane</keyword>
<keyword evidence="4 9" id="KW-0297">G-protein coupled receptor</keyword>
<keyword evidence="5 10" id="KW-0472">Membrane</keyword>
<feature type="transmembrane region" description="Helical" evidence="10">
    <location>
        <begin position="154"/>
        <end position="179"/>
    </location>
</feature>
<keyword evidence="8 9" id="KW-0807">Transducer</keyword>
<name>A0A4Z2JEJ9_9TELE</name>
<dbReference type="PROSITE" id="PS00237">
    <property type="entry name" value="G_PROTEIN_RECEP_F1_1"/>
    <property type="match status" value="1"/>
</dbReference>
<accession>A0A4Z2JEJ9</accession>
<organism evidence="12 13">
    <name type="scientific">Liparis tanakae</name>
    <name type="common">Tanaka's snailfish</name>
    <dbReference type="NCBI Taxonomy" id="230148"/>
    <lineage>
        <taxon>Eukaryota</taxon>
        <taxon>Metazoa</taxon>
        <taxon>Chordata</taxon>
        <taxon>Craniata</taxon>
        <taxon>Vertebrata</taxon>
        <taxon>Euteleostomi</taxon>
        <taxon>Actinopterygii</taxon>
        <taxon>Neopterygii</taxon>
        <taxon>Teleostei</taxon>
        <taxon>Neoteleostei</taxon>
        <taxon>Acanthomorphata</taxon>
        <taxon>Eupercaria</taxon>
        <taxon>Perciformes</taxon>
        <taxon>Cottioidei</taxon>
        <taxon>Cottales</taxon>
        <taxon>Liparidae</taxon>
        <taxon>Liparis</taxon>
    </lineage>
</organism>
<keyword evidence="13" id="KW-1185">Reference proteome</keyword>
<evidence type="ECO:0000313" key="12">
    <source>
        <dbReference type="EMBL" id="TNN88689.1"/>
    </source>
</evidence>
<feature type="transmembrane region" description="Helical" evidence="10">
    <location>
        <begin position="33"/>
        <end position="53"/>
    </location>
</feature>
<evidence type="ECO:0000256" key="8">
    <source>
        <dbReference type="ARBA" id="ARBA00023224"/>
    </source>
</evidence>
<dbReference type="Pfam" id="PF00001">
    <property type="entry name" value="7tm_1"/>
    <property type="match status" value="1"/>
</dbReference>
<dbReference type="EMBL" id="SRLO01000004">
    <property type="protein sequence ID" value="TNN88689.1"/>
    <property type="molecule type" value="Genomic_DNA"/>
</dbReference>
<gene>
    <name evidence="12" type="primary">Lpar6_0</name>
    <name evidence="12" type="ORF">EYF80_001021</name>
</gene>
<evidence type="ECO:0000256" key="10">
    <source>
        <dbReference type="SAM" id="Phobius"/>
    </source>
</evidence>
<evidence type="ECO:0000256" key="1">
    <source>
        <dbReference type="ARBA" id="ARBA00004141"/>
    </source>
</evidence>
<protein>
    <submittedName>
        <fullName evidence="12">Lysophosphatidic acid receptor 6</fullName>
    </submittedName>
</protein>
<dbReference type="PRINTS" id="PR00237">
    <property type="entry name" value="GPCRRHODOPSN"/>
</dbReference>
<keyword evidence="3 10" id="KW-1133">Transmembrane helix</keyword>
<dbReference type="InterPro" id="IPR000276">
    <property type="entry name" value="GPCR_Rhodpsn"/>
</dbReference>
<dbReference type="SUPFAM" id="SSF81321">
    <property type="entry name" value="Family A G protein-coupled receptor-like"/>
    <property type="match status" value="1"/>
</dbReference>
<feature type="transmembrane region" description="Helical" evidence="10">
    <location>
        <begin position="199"/>
        <end position="225"/>
    </location>
</feature>
<dbReference type="Gene3D" id="1.20.1070.10">
    <property type="entry name" value="Rhodopsin 7-helix transmembrane proteins"/>
    <property type="match status" value="1"/>
</dbReference>
<evidence type="ECO:0000256" key="3">
    <source>
        <dbReference type="ARBA" id="ARBA00022989"/>
    </source>
</evidence>
<dbReference type="PANTHER" id="PTHR24232:SF95">
    <property type="entry name" value="G-PROTEIN COUPLED RECEPTORS FAMILY 1 PROFILE DOMAIN-CONTAINING PROTEIN"/>
    <property type="match status" value="1"/>
</dbReference>
<dbReference type="GO" id="GO:0070915">
    <property type="term" value="F:lysophosphatidic acid receptor activity"/>
    <property type="evidence" value="ECO:0007669"/>
    <property type="project" value="TreeGrafter"/>
</dbReference>
<proteinExistence type="inferred from homology"/>
<reference evidence="12 13" key="1">
    <citation type="submission" date="2019-03" db="EMBL/GenBank/DDBJ databases">
        <title>First draft genome of Liparis tanakae, snailfish: a comprehensive survey of snailfish specific genes.</title>
        <authorList>
            <person name="Kim W."/>
            <person name="Song I."/>
            <person name="Jeong J.-H."/>
            <person name="Kim D."/>
            <person name="Kim S."/>
            <person name="Ryu S."/>
            <person name="Song J.Y."/>
            <person name="Lee S.K."/>
        </authorList>
    </citation>
    <scope>NUCLEOTIDE SEQUENCE [LARGE SCALE GENOMIC DNA]</scope>
    <source>
        <tissue evidence="12">Muscle</tissue>
    </source>
</reference>
<evidence type="ECO:0000256" key="9">
    <source>
        <dbReference type="RuleBase" id="RU000688"/>
    </source>
</evidence>
<comment type="similarity">
    <text evidence="9">Belongs to the G-protein coupled receptor 1 family.</text>
</comment>
<dbReference type="Proteomes" id="UP000314294">
    <property type="component" value="Unassembled WGS sequence"/>
</dbReference>
<evidence type="ECO:0000259" key="11">
    <source>
        <dbReference type="PROSITE" id="PS50262"/>
    </source>
</evidence>
<dbReference type="PROSITE" id="PS50262">
    <property type="entry name" value="G_PROTEIN_RECEP_F1_2"/>
    <property type="match status" value="1"/>
</dbReference>
<feature type="domain" description="G-protein coupled receptors family 1 profile" evidence="11">
    <location>
        <begin position="45"/>
        <end position="307"/>
    </location>
</feature>
<evidence type="ECO:0000256" key="2">
    <source>
        <dbReference type="ARBA" id="ARBA00022692"/>
    </source>
</evidence>
<dbReference type="InterPro" id="IPR017452">
    <property type="entry name" value="GPCR_Rhodpsn_7TM"/>
</dbReference>
<sequence length="556" mass="61861">MEPWNTTDVPSEPFSPLSNCTVDTSYRFTFYQVSYGVLFLLGLATNGLALRSLCLSPGAMNSTAIYMVSLSVADLFFVISLPLRIYYYHQKAGASSSKTGDPSGWTQGAAYCHLTFILKYISLYGGIFFLVCIAVDRYFAVVHPLSSALRRLRVAQLVSGGIWCLVLVLSVSLPLLHSAATRRHQPCLPDPSSRRHRTVILVSLGVVLGSFLLPTLLLLCSYCRVLSVLSRPRHRQRRSRQHTLTIIYWVLGIFLLCFVPYHVNLLGYTLTHVGLLPHCGLAKLTKAVHPVVLLLASSNCCLNPLVYYFSSSLVLDDIFAQSGLGLDETLDDFVEVEGGEVDHIQYPGETQVRFNWVTTSGIMDPPSYVAITTSKAHANSDVWNVDVRSHLTTECTARADGLAKPLAERLFECLQTQQHRLHRVDALRTTGELLTHHANIWLFRLESSQLIAARFLDQRQCVSFRPGPVFPTDTHIWALQSKFPLQLPGPVHFETGWCDTRVSEATSWSYQSAATDASGKSVPFSLAMATMAQMRIWRQQVAAMHAPSALPHRGYT</sequence>